<evidence type="ECO:0000313" key="1">
    <source>
        <dbReference type="EMBL" id="TDL20148.1"/>
    </source>
</evidence>
<evidence type="ECO:0000313" key="2">
    <source>
        <dbReference type="Proteomes" id="UP000294933"/>
    </source>
</evidence>
<dbReference type="EMBL" id="ML170190">
    <property type="protein sequence ID" value="TDL20148.1"/>
    <property type="molecule type" value="Genomic_DNA"/>
</dbReference>
<protein>
    <recommendedName>
        <fullName evidence="3">F-box domain-containing protein</fullName>
    </recommendedName>
</protein>
<dbReference type="AlphaFoldDB" id="A0A4Y7PYR0"/>
<keyword evidence="2" id="KW-1185">Reference proteome</keyword>
<organism evidence="1 2">
    <name type="scientific">Rickenella mellea</name>
    <dbReference type="NCBI Taxonomy" id="50990"/>
    <lineage>
        <taxon>Eukaryota</taxon>
        <taxon>Fungi</taxon>
        <taxon>Dikarya</taxon>
        <taxon>Basidiomycota</taxon>
        <taxon>Agaricomycotina</taxon>
        <taxon>Agaricomycetes</taxon>
        <taxon>Hymenochaetales</taxon>
        <taxon>Rickenellaceae</taxon>
        <taxon>Rickenella</taxon>
    </lineage>
</organism>
<accession>A0A4Y7PYR0</accession>
<sequence>MNSRRKQAGAQSLPPNKTSYLPPEIWRDIITFCTHVPGALADDVREDIQPLTFLNSEDWEPELHTIERYAINESMRTKLSLSLVSRGFHSIAIESFYEILPIRGPRQLFLLAKQPRETPSLAERIGKWTRRFEFGINIPDVGRMCIDPERDRLCTIAIRDVVRCCRDLTHFFIDVAGLCWIGADCVLGACRSNCHTVKVLRWGVSVSGVVETSDVLHAFPNIREFQFRYCDLLSGPLLCTEYPSMTNLHTLDGGLQDVTSTFADASLPALSVVRFRRDPPHVSDFELTEGTTIERFLSNHRNTIRSITAITLYRLIEFEVACCAQIKELITGVDDLLEFGVKAPQPFVARLGLSVSSTDLLMQGIDTLMEIFKEYFPNLQFLRIVEKAAFVVLCMKYPHALRYWARRLQSVGITLEEPTGKTINTLPNNNVP</sequence>
<dbReference type="OrthoDB" id="3256525at2759"/>
<reference evidence="1 2" key="1">
    <citation type="submission" date="2018-06" db="EMBL/GenBank/DDBJ databases">
        <title>A transcriptomic atlas of mushroom development highlights an independent origin of complex multicellularity.</title>
        <authorList>
            <consortium name="DOE Joint Genome Institute"/>
            <person name="Krizsan K."/>
            <person name="Almasi E."/>
            <person name="Merenyi Z."/>
            <person name="Sahu N."/>
            <person name="Viragh M."/>
            <person name="Koszo T."/>
            <person name="Mondo S."/>
            <person name="Kiss B."/>
            <person name="Balint B."/>
            <person name="Kues U."/>
            <person name="Barry K."/>
            <person name="Hegedus J.C."/>
            <person name="Henrissat B."/>
            <person name="Johnson J."/>
            <person name="Lipzen A."/>
            <person name="Ohm R."/>
            <person name="Nagy I."/>
            <person name="Pangilinan J."/>
            <person name="Yan J."/>
            <person name="Xiong Y."/>
            <person name="Grigoriev I.V."/>
            <person name="Hibbett D.S."/>
            <person name="Nagy L.G."/>
        </authorList>
    </citation>
    <scope>NUCLEOTIDE SEQUENCE [LARGE SCALE GENOMIC DNA]</scope>
    <source>
        <strain evidence="1 2">SZMC22713</strain>
    </source>
</reference>
<name>A0A4Y7PYR0_9AGAM</name>
<proteinExistence type="predicted"/>
<gene>
    <name evidence="1" type="ORF">BD410DRAFT_791232</name>
</gene>
<dbReference type="Proteomes" id="UP000294933">
    <property type="component" value="Unassembled WGS sequence"/>
</dbReference>
<evidence type="ECO:0008006" key="3">
    <source>
        <dbReference type="Google" id="ProtNLM"/>
    </source>
</evidence>
<dbReference type="VEuPathDB" id="FungiDB:BD410DRAFT_791232"/>